<dbReference type="NCBIfam" id="NF011697">
    <property type="entry name" value="PRK15117.1"/>
    <property type="match status" value="1"/>
</dbReference>
<evidence type="ECO:0000313" key="2">
    <source>
        <dbReference type="EMBL" id="MCV2883650.1"/>
    </source>
</evidence>
<dbReference type="Pfam" id="PF05494">
    <property type="entry name" value="MlaC"/>
    <property type="match status" value="1"/>
</dbReference>
<reference evidence="2 3" key="1">
    <citation type="submission" date="2022-10" db="EMBL/GenBank/DDBJ databases">
        <title>Aestuariibacter sp. AA17 isolated from Montipora capitata coral fragment.</title>
        <authorList>
            <person name="Emsley S.A."/>
            <person name="Pfannmuller K.M."/>
            <person name="Loughran R.M."/>
            <person name="Shlafstein M."/>
            <person name="Papke E."/>
            <person name="Saw J.H."/>
            <person name="Ushijima B."/>
            <person name="Videau P."/>
        </authorList>
    </citation>
    <scope>NUCLEOTIDE SEQUENCE [LARGE SCALE GENOMIC DNA]</scope>
    <source>
        <strain evidence="2 3">AA17</strain>
    </source>
</reference>
<dbReference type="EMBL" id="JAOWKX010000001">
    <property type="protein sequence ID" value="MCV2883650.1"/>
    <property type="molecule type" value="Genomic_DNA"/>
</dbReference>
<organism evidence="2 3">
    <name type="scientific">Fluctibacter corallii</name>
    <dbReference type="NCBI Taxonomy" id="2984329"/>
    <lineage>
        <taxon>Bacteria</taxon>
        <taxon>Pseudomonadati</taxon>
        <taxon>Pseudomonadota</taxon>
        <taxon>Gammaproteobacteria</taxon>
        <taxon>Alteromonadales</taxon>
        <taxon>Alteromonadaceae</taxon>
        <taxon>Fluctibacter</taxon>
    </lineage>
</organism>
<dbReference type="PIRSF" id="PIRSF004649">
    <property type="entry name" value="MlaC"/>
    <property type="match status" value="1"/>
</dbReference>
<protein>
    <submittedName>
        <fullName evidence="2">Phospholipid-binding protein MlaC</fullName>
    </submittedName>
</protein>
<keyword evidence="1" id="KW-0732">Signal</keyword>
<dbReference type="Gene3D" id="3.10.450.710">
    <property type="entry name" value="Tgt2/MlaC"/>
    <property type="match status" value="1"/>
</dbReference>
<sequence>MYTNIKAWVSTVVLVLVSAVSMPSMAEQKEYENPYEMIHEVAQVTFDRIKNEQPEIKQNPDLLKQIMEEELLPYVDYKFSAYKVLGKYFKKVPKDKLVEYIQVFREYLITTYAVALGYYDNQTVQFEPVSDVEGDNNVTVRAIVKEPGRPDIKLAFKVRKNTKTNEWKAYDMVAEGISVLSSKQKEFESILRQEGVDKVIALMREKVQQPIEIKKRDEEA</sequence>
<feature type="chain" id="PRO_5046074889" evidence="1">
    <location>
        <begin position="27"/>
        <end position="220"/>
    </location>
</feature>
<dbReference type="PANTHER" id="PTHR36573">
    <property type="entry name" value="INTERMEMBRANE PHOSPHOLIPID TRANSPORT SYSTEM BINDING PROTEIN MLAC"/>
    <property type="match status" value="1"/>
</dbReference>
<gene>
    <name evidence="2" type="primary">mlaC</name>
    <name evidence="2" type="ORF">OE749_02910</name>
</gene>
<accession>A0ABT3A4N9</accession>
<evidence type="ECO:0000256" key="1">
    <source>
        <dbReference type="SAM" id="SignalP"/>
    </source>
</evidence>
<keyword evidence="3" id="KW-1185">Reference proteome</keyword>
<dbReference type="PANTHER" id="PTHR36573:SF1">
    <property type="entry name" value="INTERMEMBRANE PHOSPHOLIPID TRANSPORT SYSTEM BINDING PROTEIN MLAC"/>
    <property type="match status" value="1"/>
</dbReference>
<feature type="signal peptide" evidence="1">
    <location>
        <begin position="1"/>
        <end position="26"/>
    </location>
</feature>
<name>A0ABT3A4N9_9ALTE</name>
<comment type="caution">
    <text evidence="2">The sequence shown here is derived from an EMBL/GenBank/DDBJ whole genome shotgun (WGS) entry which is preliminary data.</text>
</comment>
<dbReference type="Proteomes" id="UP001652504">
    <property type="component" value="Unassembled WGS sequence"/>
</dbReference>
<proteinExistence type="predicted"/>
<dbReference type="RefSeq" id="WP_263710846.1">
    <property type="nucleotide sequence ID" value="NZ_JAOWKX010000001.1"/>
</dbReference>
<evidence type="ECO:0000313" key="3">
    <source>
        <dbReference type="Proteomes" id="UP001652504"/>
    </source>
</evidence>
<dbReference type="InterPro" id="IPR042245">
    <property type="entry name" value="Tgt2/MlaC_sf"/>
</dbReference>
<dbReference type="InterPro" id="IPR008869">
    <property type="entry name" value="MlaC/ttg2D"/>
</dbReference>